<sequence>MTNQIEWFLVDSPEDGRIGALGFLGDVVSVVALFDAGADPAQVISAARNRPEVFTRDPGIAQLATQGSGEFPRSLPLDISWSNYFRPGVAMETRGADRIVHGSAIARIAPRRGEELAIEAAISA</sequence>
<gene>
    <name evidence="1" type="ORF">DI616_01880</name>
</gene>
<evidence type="ECO:0000313" key="1">
    <source>
        <dbReference type="EMBL" id="TKW68765.1"/>
    </source>
</evidence>
<proteinExistence type="predicted"/>
<dbReference type="AlphaFoldDB" id="A0A533ID10"/>
<comment type="caution">
    <text evidence="1">The sequence shown here is derived from an EMBL/GenBank/DDBJ whole genome shotgun (WGS) entry which is preliminary data.</text>
</comment>
<accession>A0A533ID10</accession>
<reference evidence="1 2" key="1">
    <citation type="journal article" date="2017" name="Nat. Commun.">
        <title>In situ click chemistry generation of cyclooxygenase-2 inhibitors.</title>
        <authorList>
            <person name="Bhardwaj A."/>
            <person name="Kaur J."/>
            <person name="Wuest M."/>
            <person name="Wuest F."/>
        </authorList>
    </citation>
    <scope>NUCLEOTIDE SEQUENCE [LARGE SCALE GENOMIC DNA]</scope>
    <source>
        <strain evidence="1">S2_012_000_R3_94</strain>
    </source>
</reference>
<organism evidence="1 2">
    <name type="scientific">Paracoccus denitrificans</name>
    <dbReference type="NCBI Taxonomy" id="266"/>
    <lineage>
        <taxon>Bacteria</taxon>
        <taxon>Pseudomonadati</taxon>
        <taxon>Pseudomonadota</taxon>
        <taxon>Alphaproteobacteria</taxon>
        <taxon>Rhodobacterales</taxon>
        <taxon>Paracoccaceae</taxon>
        <taxon>Paracoccus</taxon>
    </lineage>
</organism>
<dbReference type="Proteomes" id="UP000315344">
    <property type="component" value="Unassembled WGS sequence"/>
</dbReference>
<name>A0A533ID10_PARDE</name>
<protein>
    <submittedName>
        <fullName evidence="1">Uncharacterized protein</fullName>
    </submittedName>
</protein>
<dbReference type="EMBL" id="VAFL01000001">
    <property type="protein sequence ID" value="TKW68765.1"/>
    <property type="molecule type" value="Genomic_DNA"/>
</dbReference>
<evidence type="ECO:0000313" key="2">
    <source>
        <dbReference type="Proteomes" id="UP000315344"/>
    </source>
</evidence>